<protein>
    <submittedName>
        <fullName evidence="2">Uncharacterized protein</fullName>
    </submittedName>
</protein>
<gene>
    <name evidence="2" type="ORF">DFH07DRAFT_765813</name>
</gene>
<organism evidence="2 3">
    <name type="scientific">Mycena maculata</name>
    <dbReference type="NCBI Taxonomy" id="230809"/>
    <lineage>
        <taxon>Eukaryota</taxon>
        <taxon>Fungi</taxon>
        <taxon>Dikarya</taxon>
        <taxon>Basidiomycota</taxon>
        <taxon>Agaricomycotina</taxon>
        <taxon>Agaricomycetes</taxon>
        <taxon>Agaricomycetidae</taxon>
        <taxon>Agaricales</taxon>
        <taxon>Marasmiineae</taxon>
        <taxon>Mycenaceae</taxon>
        <taxon>Mycena</taxon>
    </lineage>
</organism>
<evidence type="ECO:0000313" key="3">
    <source>
        <dbReference type="Proteomes" id="UP001215280"/>
    </source>
</evidence>
<proteinExistence type="predicted"/>
<evidence type="ECO:0000313" key="2">
    <source>
        <dbReference type="EMBL" id="KAJ7778584.1"/>
    </source>
</evidence>
<comment type="caution">
    <text evidence="2">The sequence shown here is derived from an EMBL/GenBank/DDBJ whole genome shotgun (WGS) entry which is preliminary data.</text>
</comment>
<name>A0AAD7NWY0_9AGAR</name>
<dbReference type="EMBL" id="JARJLG010000008">
    <property type="protein sequence ID" value="KAJ7778584.1"/>
    <property type="molecule type" value="Genomic_DNA"/>
</dbReference>
<feature type="region of interest" description="Disordered" evidence="1">
    <location>
        <begin position="1"/>
        <end position="30"/>
    </location>
</feature>
<dbReference type="AlphaFoldDB" id="A0AAD7NWY0"/>
<keyword evidence="3" id="KW-1185">Reference proteome</keyword>
<dbReference type="Proteomes" id="UP001215280">
    <property type="component" value="Unassembled WGS sequence"/>
</dbReference>
<evidence type="ECO:0000256" key="1">
    <source>
        <dbReference type="SAM" id="MobiDB-lite"/>
    </source>
</evidence>
<sequence>MEAPLIRGSGKAPEKVQRGRGRGQAIHKPPLTSNLPWEVKRYTEVHQTHTFGHVTTHYFTILGLGRKDEHIWALCYMPSQKRKERPLGSLDVDISLEHPEERPEVLLSAVLATPQLGRVPEGVQSDLEDAGSNRREIGGSRQTLLEPNTNVTDFVEAIHIPDRTRVTGSGPEGGCGNRG</sequence>
<reference evidence="2" key="1">
    <citation type="submission" date="2023-03" db="EMBL/GenBank/DDBJ databases">
        <title>Massive genome expansion in bonnet fungi (Mycena s.s.) driven by repeated elements and novel gene families across ecological guilds.</title>
        <authorList>
            <consortium name="Lawrence Berkeley National Laboratory"/>
            <person name="Harder C.B."/>
            <person name="Miyauchi S."/>
            <person name="Viragh M."/>
            <person name="Kuo A."/>
            <person name="Thoen E."/>
            <person name="Andreopoulos B."/>
            <person name="Lu D."/>
            <person name="Skrede I."/>
            <person name="Drula E."/>
            <person name="Henrissat B."/>
            <person name="Morin E."/>
            <person name="Kohler A."/>
            <person name="Barry K."/>
            <person name="LaButti K."/>
            <person name="Morin E."/>
            <person name="Salamov A."/>
            <person name="Lipzen A."/>
            <person name="Mereny Z."/>
            <person name="Hegedus B."/>
            <person name="Baldrian P."/>
            <person name="Stursova M."/>
            <person name="Weitz H."/>
            <person name="Taylor A."/>
            <person name="Grigoriev I.V."/>
            <person name="Nagy L.G."/>
            <person name="Martin F."/>
            <person name="Kauserud H."/>
        </authorList>
    </citation>
    <scope>NUCLEOTIDE SEQUENCE</scope>
    <source>
        <strain evidence="2">CBHHK188m</strain>
    </source>
</reference>
<accession>A0AAD7NWY0</accession>